<keyword evidence="4" id="KW-1185">Reference proteome</keyword>
<accession>A0ABP9NY29</accession>
<dbReference type="InterPro" id="IPR050570">
    <property type="entry name" value="Cell_wall_metabolism_enzyme"/>
</dbReference>
<gene>
    <name evidence="3" type="ORF">GCM10023213_12690</name>
</gene>
<dbReference type="Pfam" id="PF01551">
    <property type="entry name" value="Peptidase_M23"/>
    <property type="match status" value="1"/>
</dbReference>
<reference evidence="4" key="1">
    <citation type="journal article" date="2019" name="Int. J. Syst. Evol. Microbiol.">
        <title>The Global Catalogue of Microorganisms (GCM) 10K type strain sequencing project: providing services to taxonomists for standard genome sequencing and annotation.</title>
        <authorList>
            <consortium name="The Broad Institute Genomics Platform"/>
            <consortium name="The Broad Institute Genome Sequencing Center for Infectious Disease"/>
            <person name="Wu L."/>
            <person name="Ma J."/>
        </authorList>
    </citation>
    <scope>NUCLEOTIDE SEQUENCE [LARGE SCALE GENOMIC DNA]</scope>
    <source>
        <strain evidence="4">JCM 18053</strain>
    </source>
</reference>
<organism evidence="3 4">
    <name type="scientific">Prosthecobacter algae</name>
    <dbReference type="NCBI Taxonomy" id="1144682"/>
    <lineage>
        <taxon>Bacteria</taxon>
        <taxon>Pseudomonadati</taxon>
        <taxon>Verrucomicrobiota</taxon>
        <taxon>Verrucomicrobiia</taxon>
        <taxon>Verrucomicrobiales</taxon>
        <taxon>Verrucomicrobiaceae</taxon>
        <taxon>Prosthecobacter</taxon>
    </lineage>
</organism>
<feature type="region of interest" description="Disordered" evidence="1">
    <location>
        <begin position="229"/>
        <end position="261"/>
    </location>
</feature>
<dbReference type="InterPro" id="IPR016047">
    <property type="entry name" value="M23ase_b-sheet_dom"/>
</dbReference>
<evidence type="ECO:0000313" key="3">
    <source>
        <dbReference type="EMBL" id="GAA5136885.1"/>
    </source>
</evidence>
<dbReference type="Proteomes" id="UP001499852">
    <property type="component" value="Unassembled WGS sequence"/>
</dbReference>
<comment type="caution">
    <text evidence="3">The sequence shown here is derived from an EMBL/GenBank/DDBJ whole genome shotgun (WGS) entry which is preliminary data.</text>
</comment>
<evidence type="ECO:0000256" key="1">
    <source>
        <dbReference type="SAM" id="MobiDB-lite"/>
    </source>
</evidence>
<sequence length="281" mass="30914">MKNGGSAFHSSPSRRVSWCAGLFVFLGLLLFSGLLQADGVVRCQLADGFDFPVGKPNGDNYYKSRGYWPNGHLGEDWNGKGGGDSDLGAPIYASGRGVVIISENVGVGWGNCIIIRHPYRDETGKIAMVDSLSAHLQQRLVKVGQTVEKGQLIGTMGGNNGMYLVHLHFEMRKNLRIGMNRSQFARDNTNYYSPTDFINKHRVLPTSFQKYPVPMGLFAPYGRSLADARSDGEDTVKVPTLPTTRPNLPESGPSADDEDFWSKLRTRLKQGKMTEGVDTPQ</sequence>
<dbReference type="CDD" id="cd12797">
    <property type="entry name" value="M23_peptidase"/>
    <property type="match status" value="1"/>
</dbReference>
<evidence type="ECO:0000259" key="2">
    <source>
        <dbReference type="Pfam" id="PF01551"/>
    </source>
</evidence>
<dbReference type="PANTHER" id="PTHR21666">
    <property type="entry name" value="PEPTIDASE-RELATED"/>
    <property type="match status" value="1"/>
</dbReference>
<dbReference type="InterPro" id="IPR011055">
    <property type="entry name" value="Dup_hybrid_motif"/>
</dbReference>
<protein>
    <recommendedName>
        <fullName evidence="2">M23ase beta-sheet core domain-containing protein</fullName>
    </recommendedName>
</protein>
<feature type="domain" description="M23ase beta-sheet core" evidence="2">
    <location>
        <begin position="87"/>
        <end position="174"/>
    </location>
</feature>
<proteinExistence type="predicted"/>
<dbReference type="RefSeq" id="WP_345735524.1">
    <property type="nucleotide sequence ID" value="NZ_BAABIA010000002.1"/>
</dbReference>
<dbReference type="PANTHER" id="PTHR21666:SF270">
    <property type="entry name" value="MUREIN HYDROLASE ACTIVATOR ENVC"/>
    <property type="match status" value="1"/>
</dbReference>
<dbReference type="Gene3D" id="2.70.70.10">
    <property type="entry name" value="Glucose Permease (Domain IIA)"/>
    <property type="match status" value="1"/>
</dbReference>
<dbReference type="EMBL" id="BAABIA010000002">
    <property type="protein sequence ID" value="GAA5136885.1"/>
    <property type="molecule type" value="Genomic_DNA"/>
</dbReference>
<dbReference type="SUPFAM" id="SSF51261">
    <property type="entry name" value="Duplicated hybrid motif"/>
    <property type="match status" value="1"/>
</dbReference>
<evidence type="ECO:0000313" key="4">
    <source>
        <dbReference type="Proteomes" id="UP001499852"/>
    </source>
</evidence>
<name>A0ABP9NY29_9BACT</name>